<comment type="caution">
    <text evidence="1">The sequence shown here is derived from an EMBL/GenBank/DDBJ whole genome shotgun (WGS) entry which is preliminary data.</text>
</comment>
<evidence type="ECO:0000313" key="2">
    <source>
        <dbReference type="Proteomes" id="UP000039021"/>
    </source>
</evidence>
<name>A0A916PCR4_MYCTX</name>
<protein>
    <submittedName>
        <fullName evidence="1">Uncharacterized protein</fullName>
    </submittedName>
</protein>
<gene>
    <name evidence="1" type="ORF">ERS007739_03659</name>
</gene>
<dbReference type="EMBL" id="CSBK01001970">
    <property type="protein sequence ID" value="COZ35567.1"/>
    <property type="molecule type" value="Genomic_DNA"/>
</dbReference>
<reference evidence="2" key="1">
    <citation type="submission" date="2015-03" db="EMBL/GenBank/DDBJ databases">
        <authorList>
            <consortium name="Pathogen Informatics"/>
        </authorList>
    </citation>
    <scope>NUCLEOTIDE SEQUENCE [LARGE SCALE GENOMIC DNA]</scope>
    <source>
        <strain evidence="2">N09902308</strain>
    </source>
</reference>
<dbReference type="AlphaFoldDB" id="A0A916PCR4"/>
<accession>A0A916PCR4</accession>
<organism evidence="1 2">
    <name type="scientific">Mycobacterium tuberculosis</name>
    <dbReference type="NCBI Taxonomy" id="1773"/>
    <lineage>
        <taxon>Bacteria</taxon>
        <taxon>Bacillati</taxon>
        <taxon>Actinomycetota</taxon>
        <taxon>Actinomycetes</taxon>
        <taxon>Mycobacteriales</taxon>
        <taxon>Mycobacteriaceae</taxon>
        <taxon>Mycobacterium</taxon>
        <taxon>Mycobacterium tuberculosis complex</taxon>
    </lineage>
</organism>
<sequence>MTGQVVEFIGEARVGRALGELIAQMRPDSQRMRRRCGTISATGSPCTVRVTGTPALTASTT</sequence>
<proteinExistence type="predicted"/>
<evidence type="ECO:0000313" key="1">
    <source>
        <dbReference type="EMBL" id="COZ35567.1"/>
    </source>
</evidence>
<dbReference type="Proteomes" id="UP000039021">
    <property type="component" value="Unassembled WGS sequence"/>
</dbReference>